<dbReference type="CDD" id="cd00093">
    <property type="entry name" value="HTH_XRE"/>
    <property type="match status" value="1"/>
</dbReference>
<dbReference type="InterPro" id="IPR010982">
    <property type="entry name" value="Lambda_DNA-bd_dom_sf"/>
</dbReference>
<dbReference type="InterPro" id="IPR001387">
    <property type="entry name" value="Cro/C1-type_HTH"/>
</dbReference>
<sequence length="269" mass="30554">MSEFAVNLSSLCARHRSIAEVCRRIGINRQQFNKYLAGQAHPSRHNMRRLCGFFGVSESEILLPASRFDALIALRDQPLDATALEGPLRHLDRLYARSNPMDKYAGFYFRYFFSFGNKGQIIRSLAAITIEHGHAYWKNIELLRDPVSGRRGGVNKYEGTAFQLSDRIYVMEYETLQMHSITQMTLYPSYQQRLDVLMGIQTGGPTRRGRKPGASRVALEFLGRDVNVRRALRQTGLFSPGDPSLRQEIVHAIRNSIAEGDYVLEVDAP</sequence>
<evidence type="ECO:0000259" key="1">
    <source>
        <dbReference type="PROSITE" id="PS50943"/>
    </source>
</evidence>
<organism evidence="2 3">
    <name type="scientific">Albidovulum marisflavi</name>
    <dbReference type="NCBI Taxonomy" id="2984159"/>
    <lineage>
        <taxon>Bacteria</taxon>
        <taxon>Pseudomonadati</taxon>
        <taxon>Pseudomonadota</taxon>
        <taxon>Alphaproteobacteria</taxon>
        <taxon>Rhodobacterales</taxon>
        <taxon>Paracoccaceae</taxon>
        <taxon>Albidovulum</taxon>
    </lineage>
</organism>
<dbReference type="SMART" id="SM00530">
    <property type="entry name" value="HTH_XRE"/>
    <property type="match status" value="1"/>
</dbReference>
<accession>A0ABT2ZCJ3</accession>
<reference evidence="2 3" key="1">
    <citation type="submission" date="2022-10" db="EMBL/GenBank/DDBJ databases">
        <title>Defluviimonas sp. nov., isolated from ocean surface water.</title>
        <authorList>
            <person name="He W."/>
            <person name="Wang L."/>
            <person name="Zhang D.-F."/>
        </authorList>
    </citation>
    <scope>NUCLEOTIDE SEQUENCE [LARGE SCALE GENOMIC DNA]</scope>
    <source>
        <strain evidence="2 3">WL0002</strain>
    </source>
</reference>
<dbReference type="Pfam" id="PF13560">
    <property type="entry name" value="HTH_31"/>
    <property type="match status" value="1"/>
</dbReference>
<feature type="domain" description="HTH cro/C1-type" evidence="1">
    <location>
        <begin position="17"/>
        <end position="61"/>
    </location>
</feature>
<evidence type="ECO:0000313" key="3">
    <source>
        <dbReference type="Proteomes" id="UP001652542"/>
    </source>
</evidence>
<comment type="caution">
    <text evidence="2">The sequence shown here is derived from an EMBL/GenBank/DDBJ whole genome shotgun (WGS) entry which is preliminary data.</text>
</comment>
<protein>
    <submittedName>
        <fullName evidence="2">Helix-turn-helix domain-containing protein</fullName>
    </submittedName>
</protein>
<dbReference type="SUPFAM" id="SSF47413">
    <property type="entry name" value="lambda repressor-like DNA-binding domains"/>
    <property type="match status" value="1"/>
</dbReference>
<dbReference type="PROSITE" id="PS50943">
    <property type="entry name" value="HTH_CROC1"/>
    <property type="match status" value="1"/>
</dbReference>
<dbReference type="RefSeq" id="WP_263734532.1">
    <property type="nucleotide sequence ID" value="NZ_JAOWKY010000002.1"/>
</dbReference>
<proteinExistence type="predicted"/>
<name>A0ABT2ZCJ3_9RHOB</name>
<evidence type="ECO:0000313" key="2">
    <source>
        <dbReference type="EMBL" id="MCV2868868.1"/>
    </source>
</evidence>
<gene>
    <name evidence="2" type="ORF">OEW28_09530</name>
</gene>
<dbReference type="EMBL" id="JAOWKY010000002">
    <property type="protein sequence ID" value="MCV2868868.1"/>
    <property type="molecule type" value="Genomic_DNA"/>
</dbReference>
<dbReference type="Proteomes" id="UP001652542">
    <property type="component" value="Unassembled WGS sequence"/>
</dbReference>
<keyword evidence="3" id="KW-1185">Reference proteome</keyword>
<dbReference type="Gene3D" id="1.10.260.40">
    <property type="entry name" value="lambda repressor-like DNA-binding domains"/>
    <property type="match status" value="1"/>
</dbReference>